<accession>A0AC35FJH2</accession>
<dbReference type="WBParaSite" id="PS1159_v2.g18098.t1">
    <property type="protein sequence ID" value="PS1159_v2.g18098.t1"/>
    <property type="gene ID" value="PS1159_v2.g18098"/>
</dbReference>
<evidence type="ECO:0000313" key="1">
    <source>
        <dbReference type="Proteomes" id="UP000887580"/>
    </source>
</evidence>
<dbReference type="Proteomes" id="UP000887580">
    <property type="component" value="Unplaced"/>
</dbReference>
<sequence>MVSKKIILLIAFFHFSLSQCPKGSFQWQTTCLFFNATEAGYANAELTCRNIGGHLASIHDAFTNAVLGQKASDYFQENAVSDFWIGAEKLYLNSNWSWTDESTFDFSDWGSGEPSNVGGDDCTAMSWVNGYWSAQNCFKLKPFACATIASISSSTLKTTISSTVVSTQVSSSTPTRPSTPTPSKPSTFSTGSPNAGNCNNGWTYFQGFCYGGFRQVDDDFKTSESYCQSLGGHLPSVHNNYVTPLFHSVWLGLHSDDNGITWKWTDNTPVDYLKWYINYPVMNQGYNCVLVDEYNDDYVPYFENINCNDNGTKWFHYSICKKQPSF</sequence>
<evidence type="ECO:0000313" key="2">
    <source>
        <dbReference type="WBParaSite" id="PS1159_v2.g18098.t1"/>
    </source>
</evidence>
<organism evidence="1 2">
    <name type="scientific">Panagrolaimus sp. PS1159</name>
    <dbReference type="NCBI Taxonomy" id="55785"/>
    <lineage>
        <taxon>Eukaryota</taxon>
        <taxon>Metazoa</taxon>
        <taxon>Ecdysozoa</taxon>
        <taxon>Nematoda</taxon>
        <taxon>Chromadorea</taxon>
        <taxon>Rhabditida</taxon>
        <taxon>Tylenchina</taxon>
        <taxon>Panagrolaimomorpha</taxon>
        <taxon>Panagrolaimoidea</taxon>
        <taxon>Panagrolaimidae</taxon>
        <taxon>Panagrolaimus</taxon>
    </lineage>
</organism>
<proteinExistence type="predicted"/>
<reference evidence="2" key="1">
    <citation type="submission" date="2022-11" db="UniProtKB">
        <authorList>
            <consortium name="WormBaseParasite"/>
        </authorList>
    </citation>
    <scope>IDENTIFICATION</scope>
</reference>
<protein>
    <submittedName>
        <fullName evidence="2">C-type lectin domain-containing protein</fullName>
    </submittedName>
</protein>
<name>A0AC35FJH2_9BILA</name>